<gene>
    <name evidence="1" type="ORF">B4135_2341</name>
</gene>
<reference evidence="1 2" key="1">
    <citation type="submission" date="2016-01" db="EMBL/GenBank/DDBJ databases">
        <title>Draft Genome Sequences of Seven Thermophilic Sporeformers Isolated from Foods.</title>
        <authorList>
            <person name="Berendsen E.M."/>
            <person name="Wells-Bennik M.H."/>
            <person name="Krawcyk A.O."/>
            <person name="De Jong A."/>
            <person name="Holsappel S."/>
            <person name="Eijlander R.T."/>
            <person name="Kuipers O.P."/>
        </authorList>
    </citation>
    <scope>NUCLEOTIDE SEQUENCE [LARGE SCALE GENOMIC DNA]</scope>
    <source>
        <strain evidence="1 2">B4135</strain>
    </source>
</reference>
<dbReference type="STRING" id="301148.B4135_2341"/>
<evidence type="ECO:0000313" key="1">
    <source>
        <dbReference type="EMBL" id="KYD18572.1"/>
    </source>
</evidence>
<evidence type="ECO:0000313" key="2">
    <source>
        <dbReference type="Proteomes" id="UP000075683"/>
    </source>
</evidence>
<protein>
    <submittedName>
        <fullName evidence="1">Uncharacterized protein</fullName>
    </submittedName>
</protein>
<name>A0A150M2U7_9BACI</name>
<proteinExistence type="predicted"/>
<organism evidence="1 2">
    <name type="scientific">Caldibacillus debilis</name>
    <dbReference type="NCBI Taxonomy" id="301148"/>
    <lineage>
        <taxon>Bacteria</taxon>
        <taxon>Bacillati</taxon>
        <taxon>Bacillota</taxon>
        <taxon>Bacilli</taxon>
        <taxon>Bacillales</taxon>
        <taxon>Bacillaceae</taxon>
        <taxon>Caldibacillus</taxon>
    </lineage>
</organism>
<sequence length="40" mass="4759">MREGHIAIKGEVNYSFFPRRRAGRPGKRRRILCPDPLLFF</sequence>
<accession>A0A150M2U7</accession>
<dbReference type="AlphaFoldDB" id="A0A150M2U7"/>
<dbReference type="Proteomes" id="UP000075683">
    <property type="component" value="Unassembled WGS sequence"/>
</dbReference>
<dbReference type="EMBL" id="LQYT01000050">
    <property type="protein sequence ID" value="KYD18572.1"/>
    <property type="molecule type" value="Genomic_DNA"/>
</dbReference>
<comment type="caution">
    <text evidence="1">The sequence shown here is derived from an EMBL/GenBank/DDBJ whole genome shotgun (WGS) entry which is preliminary data.</text>
</comment>